<keyword evidence="3" id="KW-1185">Reference proteome</keyword>
<dbReference type="EMBL" id="CAHIKZ030000138">
    <property type="protein sequence ID" value="CAE1155042.1"/>
    <property type="molecule type" value="Genomic_DNA"/>
</dbReference>
<organism evidence="2 3">
    <name type="scientific">Acanthosepion pharaonis</name>
    <name type="common">Pharaoh cuttlefish</name>
    <name type="synonym">Sepia pharaonis</name>
    <dbReference type="NCBI Taxonomy" id="158019"/>
    <lineage>
        <taxon>Eukaryota</taxon>
        <taxon>Metazoa</taxon>
        <taxon>Spiralia</taxon>
        <taxon>Lophotrochozoa</taxon>
        <taxon>Mollusca</taxon>
        <taxon>Cephalopoda</taxon>
        <taxon>Coleoidea</taxon>
        <taxon>Decapodiformes</taxon>
        <taxon>Sepiida</taxon>
        <taxon>Sepiina</taxon>
        <taxon>Sepiidae</taxon>
        <taxon>Acanthosepion</taxon>
    </lineage>
</organism>
<reference evidence="2" key="1">
    <citation type="submission" date="2021-01" db="EMBL/GenBank/DDBJ databases">
        <authorList>
            <person name="Li R."/>
            <person name="Bekaert M."/>
        </authorList>
    </citation>
    <scope>NUCLEOTIDE SEQUENCE</scope>
    <source>
        <strain evidence="2">Farmed</strain>
    </source>
</reference>
<protein>
    <submittedName>
        <fullName evidence="2">Uncharacterized protein</fullName>
    </submittedName>
</protein>
<comment type="caution">
    <text evidence="2">The sequence shown here is derived from an EMBL/GenBank/DDBJ whole genome shotgun (WGS) entry which is preliminary data.</text>
</comment>
<dbReference type="Proteomes" id="UP000597762">
    <property type="component" value="Unassembled WGS sequence"/>
</dbReference>
<feature type="compositionally biased region" description="Low complexity" evidence="1">
    <location>
        <begin position="23"/>
        <end position="64"/>
    </location>
</feature>
<feature type="region of interest" description="Disordered" evidence="1">
    <location>
        <begin position="20"/>
        <end position="76"/>
    </location>
</feature>
<sequence length="232" mass="23612">MAASPVTVVAVSSSTCCDDTSISSSNSNNNNNNSNFNNNNNNNSNNNNNNNSHNVGSSGSSSGSYGRAQARCNEPDTSTIQTKAASTVPVAPTASAAAAACVAPEAKTWPSSQGKQTTENNNDLGLGSASAGTKDLSSYGEASLAEIEADPTTDVGGQSQKPPTEVSGTGVGGSPATIAGSAVCNNDVKDEESDDEQQEIFVDALLNPTNPVPLPSTRVVRPMLTCDIIERV</sequence>
<proteinExistence type="predicted"/>
<accession>A0A812ARX0</accession>
<feature type="compositionally biased region" description="Polar residues" evidence="1">
    <location>
        <begin position="109"/>
        <end position="123"/>
    </location>
</feature>
<evidence type="ECO:0000256" key="1">
    <source>
        <dbReference type="SAM" id="MobiDB-lite"/>
    </source>
</evidence>
<evidence type="ECO:0000313" key="3">
    <source>
        <dbReference type="Proteomes" id="UP000597762"/>
    </source>
</evidence>
<evidence type="ECO:0000313" key="2">
    <source>
        <dbReference type="EMBL" id="CAE1155042.1"/>
    </source>
</evidence>
<gene>
    <name evidence="2" type="ORF">SPHA_4375</name>
</gene>
<dbReference type="AlphaFoldDB" id="A0A812ARX0"/>
<name>A0A812ARX0_ACAPH</name>
<feature type="region of interest" description="Disordered" evidence="1">
    <location>
        <begin position="106"/>
        <end position="195"/>
    </location>
</feature>